<feature type="transmembrane region" description="Helical" evidence="8">
    <location>
        <begin position="106"/>
        <end position="139"/>
    </location>
</feature>
<dbReference type="RefSeq" id="WP_124878702.1">
    <property type="nucleotide sequence ID" value="NZ_CP034157.1"/>
</dbReference>
<comment type="caution">
    <text evidence="10">The sequence shown here is derived from an EMBL/GenBank/DDBJ whole genome shotgun (WGS) entry which is preliminary data.</text>
</comment>
<evidence type="ECO:0000256" key="2">
    <source>
        <dbReference type="ARBA" id="ARBA00022475"/>
    </source>
</evidence>
<feature type="transmembrane region" description="Helical" evidence="8">
    <location>
        <begin position="72"/>
        <end position="94"/>
    </location>
</feature>
<feature type="transmembrane region" description="Helical" evidence="8">
    <location>
        <begin position="187"/>
        <end position="207"/>
    </location>
</feature>
<evidence type="ECO:0000256" key="4">
    <source>
        <dbReference type="ARBA" id="ARBA00022679"/>
    </source>
</evidence>
<dbReference type="InterPro" id="IPR038731">
    <property type="entry name" value="RgtA/B/C-like"/>
</dbReference>
<evidence type="ECO:0000256" key="5">
    <source>
        <dbReference type="ARBA" id="ARBA00022692"/>
    </source>
</evidence>
<dbReference type="GO" id="GO:0016763">
    <property type="term" value="F:pentosyltransferase activity"/>
    <property type="evidence" value="ECO:0007669"/>
    <property type="project" value="TreeGrafter"/>
</dbReference>
<dbReference type="EMBL" id="MKGI01000011">
    <property type="protein sequence ID" value="OEL12140.1"/>
    <property type="molecule type" value="Genomic_DNA"/>
</dbReference>
<feature type="transmembrane region" description="Helical" evidence="8">
    <location>
        <begin position="233"/>
        <end position="253"/>
    </location>
</feature>
<dbReference type="AlphaFoldDB" id="A0A1E5UGX5"/>
<dbReference type="InterPro" id="IPR050297">
    <property type="entry name" value="LipidA_mod_glycosyltrf_83"/>
</dbReference>
<dbReference type="PANTHER" id="PTHR33908">
    <property type="entry name" value="MANNOSYLTRANSFERASE YKCB-RELATED"/>
    <property type="match status" value="1"/>
</dbReference>
<feature type="domain" description="Glycosyltransferase RgtA/B/C/D-like" evidence="9">
    <location>
        <begin position="52"/>
        <end position="205"/>
    </location>
</feature>
<feature type="transmembrane region" description="Helical" evidence="8">
    <location>
        <begin position="265"/>
        <end position="282"/>
    </location>
</feature>
<evidence type="ECO:0000256" key="7">
    <source>
        <dbReference type="ARBA" id="ARBA00023136"/>
    </source>
</evidence>
<dbReference type="KEGG" id="cnr:EB819_07215"/>
<feature type="transmembrane region" description="Helical" evidence="8">
    <location>
        <begin position="288"/>
        <end position="306"/>
    </location>
</feature>
<keyword evidence="11" id="KW-1185">Reference proteome</keyword>
<accession>A0A1E5UGX5</accession>
<keyword evidence="3 10" id="KW-0328">Glycosyltransferase</keyword>
<keyword evidence="5 8" id="KW-0812">Transmembrane</keyword>
<feature type="transmembrane region" description="Helical" evidence="8">
    <location>
        <begin position="12"/>
        <end position="29"/>
    </location>
</feature>
<gene>
    <name evidence="10" type="ORF">BHF72_1328</name>
</gene>
<keyword evidence="2" id="KW-1003">Cell membrane</keyword>
<feature type="transmembrane region" description="Helical" evidence="8">
    <location>
        <begin position="318"/>
        <end position="339"/>
    </location>
</feature>
<dbReference type="GO" id="GO:0009103">
    <property type="term" value="P:lipopolysaccharide biosynthetic process"/>
    <property type="evidence" value="ECO:0007669"/>
    <property type="project" value="UniProtKB-ARBA"/>
</dbReference>
<proteinExistence type="predicted"/>
<keyword evidence="4 10" id="KW-0808">Transferase</keyword>
<comment type="subcellular location">
    <subcellularLocation>
        <location evidence="1">Cell membrane</location>
        <topology evidence="1">Multi-pass membrane protein</topology>
    </subcellularLocation>
</comment>
<reference evidence="10 11" key="1">
    <citation type="submission" date="2016-09" db="EMBL/GenBank/DDBJ databases">
        <authorList>
            <person name="Capua I."/>
            <person name="De Benedictis P."/>
            <person name="Joannis T."/>
            <person name="Lombin L.H."/>
            <person name="Cattoli G."/>
        </authorList>
    </citation>
    <scope>NUCLEOTIDE SEQUENCE [LARGE SCALE GENOMIC DNA]</scope>
    <source>
        <strain evidence="10 11">NRS-1</strain>
    </source>
</reference>
<evidence type="ECO:0000256" key="1">
    <source>
        <dbReference type="ARBA" id="ARBA00004651"/>
    </source>
</evidence>
<dbReference type="OrthoDB" id="9813729at2"/>
<keyword evidence="6 8" id="KW-1133">Transmembrane helix</keyword>
<keyword evidence="7 8" id="KW-0472">Membrane</keyword>
<feature type="transmembrane region" description="Helical" evidence="8">
    <location>
        <begin position="151"/>
        <end position="175"/>
    </location>
</feature>
<dbReference type="STRING" id="237258.SAMN04489756_10983"/>
<evidence type="ECO:0000256" key="6">
    <source>
        <dbReference type="ARBA" id="ARBA00022989"/>
    </source>
</evidence>
<protein>
    <submittedName>
        <fullName evidence="10">Dolichyl-phosphate-mannose-mannosyltransferase family protein</fullName>
    </submittedName>
</protein>
<name>A0A1E5UGX5_9FLAO</name>
<dbReference type="GO" id="GO:0005886">
    <property type="term" value="C:plasma membrane"/>
    <property type="evidence" value="ECO:0007669"/>
    <property type="project" value="UniProtKB-SubCell"/>
</dbReference>
<evidence type="ECO:0000259" key="9">
    <source>
        <dbReference type="Pfam" id="PF13231"/>
    </source>
</evidence>
<sequence>MSEILKNPHKKFYFFLILITLVNLLQAYFTEITLDEAYYFQYARELDWGYYDHPPMVALVIKISQLFFDGNLGVRFLTVLLFSGNLFLIWKYLLPQDKASYVNEFIILSLGLVMMNAYSFITTPDVPLLFFGTIFFILYKRFTEKQNFWNAVLLGISVALLFYSKYQAVLLVFFVVISNLKMLTKPYIYLAGIVTSLLMIPHLMWHIQHDFPTFQYHLVDRSEKFKIKYFLEYLPNQFAVFNPFILVPFVILLFKNKYQNLQEKAYYFVSVGFLVFFALTSLRGHVEPHWTVIASIPMVILFLQFIKEKPSWQKYARTIVLGSLVLVFTTRVLLLTDLLPKKLEFTGKEQKYKALAEKIGKTPVLFTGSFQSTSLYNYFTGNESSTLGSLNVKKTQFDIWKREQNYFGKRVFVEKPNTPRSQKIIDENNINFNGFYVEHFQTPNRLKIEFELPSEQLKNNQIIPITIYNLTKNAVDFNHPEIPVTITAVFLAHRETTDIPTEIEKMPTVLKPGESFKTQIKINTQNLKAGDYNFGITTNCILGNAYNSKFVKATVN</sequence>
<dbReference type="Pfam" id="PF13231">
    <property type="entry name" value="PMT_2"/>
    <property type="match status" value="1"/>
</dbReference>
<dbReference type="PANTHER" id="PTHR33908:SF11">
    <property type="entry name" value="MEMBRANE PROTEIN"/>
    <property type="match status" value="1"/>
</dbReference>
<dbReference type="Proteomes" id="UP000095601">
    <property type="component" value="Unassembled WGS sequence"/>
</dbReference>
<evidence type="ECO:0000256" key="8">
    <source>
        <dbReference type="SAM" id="Phobius"/>
    </source>
</evidence>
<evidence type="ECO:0000313" key="10">
    <source>
        <dbReference type="EMBL" id="OEL12140.1"/>
    </source>
</evidence>
<organism evidence="10 11">
    <name type="scientific">Cloacibacterium normanense</name>
    <dbReference type="NCBI Taxonomy" id="237258"/>
    <lineage>
        <taxon>Bacteria</taxon>
        <taxon>Pseudomonadati</taxon>
        <taxon>Bacteroidota</taxon>
        <taxon>Flavobacteriia</taxon>
        <taxon>Flavobacteriales</taxon>
        <taxon>Weeksellaceae</taxon>
    </lineage>
</organism>
<evidence type="ECO:0000256" key="3">
    <source>
        <dbReference type="ARBA" id="ARBA00022676"/>
    </source>
</evidence>
<evidence type="ECO:0000313" key="11">
    <source>
        <dbReference type="Proteomes" id="UP000095601"/>
    </source>
</evidence>